<accession>A0ABR6KGZ4</accession>
<dbReference type="CDD" id="cd01310">
    <property type="entry name" value="TatD_DNAse"/>
    <property type="match status" value="1"/>
</dbReference>
<protein>
    <submittedName>
        <fullName evidence="1">TatD DNase family protein</fullName>
        <ecNumber evidence="1">3.1.21.-</ecNumber>
    </submittedName>
</protein>
<keyword evidence="1" id="KW-0378">Hydrolase</keyword>
<organism evidence="1 2">
    <name type="scientific">Parabacteroides faecis</name>
    <dbReference type="NCBI Taxonomy" id="1217282"/>
    <lineage>
        <taxon>Bacteria</taxon>
        <taxon>Pseudomonadati</taxon>
        <taxon>Bacteroidota</taxon>
        <taxon>Bacteroidia</taxon>
        <taxon>Bacteroidales</taxon>
        <taxon>Tannerellaceae</taxon>
        <taxon>Parabacteroides</taxon>
    </lineage>
</organism>
<dbReference type="InterPro" id="IPR001130">
    <property type="entry name" value="TatD-like"/>
</dbReference>
<reference evidence="1 2" key="1">
    <citation type="submission" date="2020-08" db="EMBL/GenBank/DDBJ databases">
        <title>Genomic Encyclopedia of Type Strains, Phase IV (KMG-IV): sequencing the most valuable type-strain genomes for metagenomic binning, comparative biology and taxonomic classification.</title>
        <authorList>
            <person name="Goeker M."/>
        </authorList>
    </citation>
    <scope>NUCLEOTIDE SEQUENCE [LARGE SCALE GENOMIC DNA]</scope>
    <source>
        <strain evidence="1 2">DSM 102983</strain>
    </source>
</reference>
<dbReference type="Proteomes" id="UP000533637">
    <property type="component" value="Unassembled WGS sequence"/>
</dbReference>
<evidence type="ECO:0000313" key="2">
    <source>
        <dbReference type="Proteomes" id="UP000533637"/>
    </source>
</evidence>
<dbReference type="PANTHER" id="PTHR46124:SF4">
    <property type="entry name" value="HYDROLASE TATD"/>
    <property type="match status" value="1"/>
</dbReference>
<dbReference type="SUPFAM" id="SSF51556">
    <property type="entry name" value="Metallo-dependent hydrolases"/>
    <property type="match status" value="1"/>
</dbReference>
<gene>
    <name evidence="1" type="ORF">GGQ57_000570</name>
</gene>
<name>A0ABR6KGZ4_9BACT</name>
<dbReference type="InterPro" id="IPR032466">
    <property type="entry name" value="Metal_Hydrolase"/>
</dbReference>
<evidence type="ECO:0000313" key="1">
    <source>
        <dbReference type="EMBL" id="MBB4620696.1"/>
    </source>
</evidence>
<dbReference type="Gene3D" id="3.20.20.140">
    <property type="entry name" value="Metal-dependent hydrolases"/>
    <property type="match status" value="1"/>
</dbReference>
<keyword evidence="2" id="KW-1185">Reference proteome</keyword>
<comment type="caution">
    <text evidence="1">The sequence shown here is derived from an EMBL/GenBank/DDBJ whole genome shotgun (WGS) entry which is preliminary data.</text>
</comment>
<sequence length="261" mass="30046">MKLIDTHNHLYLEEFDPEQEELVHIARESGIDTILLPNVDVATIERMHDLCDRFPDFAYPMMGLHPTSVDEHYTENLKITESYLGKRPYCGIGEIGIDLYWDKTYLKEQKIVFEEQLKWSIDLDLPVAIHTREAYPEVLDSIHKVGADKLKGVFHSFTGTIDDLEEIKKLEQFKLGINGVITFKNSKLSDTIKCSDINHIVLETDAPYLAPVPYRGRRNEPVYIWKTAEKVADTFGLPLDETVEITRKNALDLFKIPNKKA</sequence>
<dbReference type="RefSeq" id="WP_122373538.1">
    <property type="nucleotide sequence ID" value="NZ_BMPB01000004.1"/>
</dbReference>
<dbReference type="GO" id="GO:0016787">
    <property type="term" value="F:hydrolase activity"/>
    <property type="evidence" value="ECO:0007669"/>
    <property type="project" value="UniProtKB-KW"/>
</dbReference>
<dbReference type="EC" id="3.1.21.-" evidence="1"/>
<proteinExistence type="predicted"/>
<dbReference type="EMBL" id="JACHOC010000001">
    <property type="protein sequence ID" value="MBB4620696.1"/>
    <property type="molecule type" value="Genomic_DNA"/>
</dbReference>
<dbReference type="Pfam" id="PF01026">
    <property type="entry name" value="TatD_DNase"/>
    <property type="match status" value="1"/>
</dbReference>
<dbReference type="PIRSF" id="PIRSF005902">
    <property type="entry name" value="DNase_TatD"/>
    <property type="match status" value="1"/>
</dbReference>
<dbReference type="PANTHER" id="PTHR46124">
    <property type="entry name" value="D-AMINOACYL-TRNA DEACYLASE"/>
    <property type="match status" value="1"/>
</dbReference>